<proteinExistence type="predicted"/>
<evidence type="ECO:0000256" key="1">
    <source>
        <dbReference type="SAM" id="Coils"/>
    </source>
</evidence>
<gene>
    <name evidence="3" type="ORF">PCOR1329_LOCUS28243</name>
</gene>
<sequence>MPPHLVQELQKWYVHYPALAGVARDAAPPPVPEVHEYSGSELDRLAAAEQTELAKKCEAAAKKERLAYQEVQWRLDRFNKAKATMEEMQRNHVEAEQQLEVARKATREADTAKSAFDVVAYKTAKGEGMDVDTVPWLRGMLVDYTYVEAHLHEFTDDDLSKLVQYSGILLPQWQQYRLHLQRMRSPAADDAASDMGSEVGEGDLEQGERDQLRELKKRAADTGLDENAAKEYADLIQKRIIAKSTKRARISQSVTCDMYRAFCNATAKQMGQHGAGFAPPGGAAGGGAAASEAQPSV</sequence>
<reference evidence="3" key="1">
    <citation type="submission" date="2023-10" db="EMBL/GenBank/DDBJ databases">
        <authorList>
            <person name="Chen Y."/>
            <person name="Shah S."/>
            <person name="Dougan E. K."/>
            <person name="Thang M."/>
            <person name="Chan C."/>
        </authorList>
    </citation>
    <scope>NUCLEOTIDE SEQUENCE [LARGE SCALE GENOMIC DNA]</scope>
</reference>
<keyword evidence="4" id="KW-1185">Reference proteome</keyword>
<feature type="region of interest" description="Disordered" evidence="2">
    <location>
        <begin position="187"/>
        <end position="208"/>
    </location>
</feature>
<dbReference type="Proteomes" id="UP001189429">
    <property type="component" value="Unassembled WGS sequence"/>
</dbReference>
<name>A0ABN9SB86_9DINO</name>
<comment type="caution">
    <text evidence="3">The sequence shown here is derived from an EMBL/GenBank/DDBJ whole genome shotgun (WGS) entry which is preliminary data.</text>
</comment>
<dbReference type="EMBL" id="CAUYUJ010010380">
    <property type="protein sequence ID" value="CAK0829236.1"/>
    <property type="molecule type" value="Genomic_DNA"/>
</dbReference>
<evidence type="ECO:0000313" key="3">
    <source>
        <dbReference type="EMBL" id="CAK0829236.1"/>
    </source>
</evidence>
<evidence type="ECO:0000256" key="2">
    <source>
        <dbReference type="SAM" id="MobiDB-lite"/>
    </source>
</evidence>
<keyword evidence="1" id="KW-0175">Coiled coil</keyword>
<evidence type="ECO:0000313" key="4">
    <source>
        <dbReference type="Proteomes" id="UP001189429"/>
    </source>
</evidence>
<feature type="coiled-coil region" evidence="1">
    <location>
        <begin position="78"/>
        <end position="105"/>
    </location>
</feature>
<organism evidence="3 4">
    <name type="scientific">Prorocentrum cordatum</name>
    <dbReference type="NCBI Taxonomy" id="2364126"/>
    <lineage>
        <taxon>Eukaryota</taxon>
        <taxon>Sar</taxon>
        <taxon>Alveolata</taxon>
        <taxon>Dinophyceae</taxon>
        <taxon>Prorocentrales</taxon>
        <taxon>Prorocentraceae</taxon>
        <taxon>Prorocentrum</taxon>
    </lineage>
</organism>
<feature type="region of interest" description="Disordered" evidence="2">
    <location>
        <begin position="272"/>
        <end position="297"/>
    </location>
</feature>
<protein>
    <submittedName>
        <fullName evidence="3">Uncharacterized protein</fullName>
    </submittedName>
</protein>
<accession>A0ABN9SB86</accession>